<dbReference type="InterPro" id="IPR047699">
    <property type="entry name" value="Permease_put_prefix"/>
</dbReference>
<comment type="subcellular location">
    <subcellularLocation>
        <location evidence="1">Cell membrane</location>
        <topology evidence="1">Multi-pass membrane protein</topology>
    </subcellularLocation>
</comment>
<gene>
    <name evidence="9" type="ORF">SAMN05216167_107131</name>
</gene>
<feature type="domain" description="ABC3 transporter permease C-terminal" evidence="7">
    <location>
        <begin position="362"/>
        <end position="479"/>
    </location>
</feature>
<dbReference type="Pfam" id="PF02687">
    <property type="entry name" value="FtsX"/>
    <property type="match status" value="2"/>
</dbReference>
<keyword evidence="2" id="KW-1003">Cell membrane</keyword>
<feature type="transmembrane region" description="Helical" evidence="6">
    <location>
        <begin position="357"/>
        <end position="379"/>
    </location>
</feature>
<keyword evidence="4 6" id="KW-1133">Transmembrane helix</keyword>
<dbReference type="NCBIfam" id="NF038404">
    <property type="entry name" value="perm_prefix_2"/>
    <property type="match status" value="1"/>
</dbReference>
<accession>A0A1I1VCN2</accession>
<feature type="domain" description="ABC3 transporter permease C-terminal" evidence="7">
    <location>
        <begin position="745"/>
        <end position="858"/>
    </location>
</feature>
<proteinExistence type="predicted"/>
<dbReference type="GO" id="GO:0022857">
    <property type="term" value="F:transmembrane transporter activity"/>
    <property type="evidence" value="ECO:0007669"/>
    <property type="project" value="TreeGrafter"/>
</dbReference>
<protein>
    <submittedName>
        <fullName evidence="9">Duplicated orphan permease</fullName>
    </submittedName>
</protein>
<evidence type="ECO:0000313" key="9">
    <source>
        <dbReference type="EMBL" id="SFD80792.1"/>
    </source>
</evidence>
<keyword evidence="5 6" id="KW-0472">Membrane</keyword>
<dbReference type="STRING" id="662367.SAMN05216167_107131"/>
<dbReference type="GO" id="GO:0005886">
    <property type="term" value="C:plasma membrane"/>
    <property type="evidence" value="ECO:0007669"/>
    <property type="project" value="UniProtKB-SubCell"/>
</dbReference>
<evidence type="ECO:0000256" key="5">
    <source>
        <dbReference type="ARBA" id="ARBA00023136"/>
    </source>
</evidence>
<evidence type="ECO:0000256" key="6">
    <source>
        <dbReference type="SAM" id="Phobius"/>
    </source>
</evidence>
<dbReference type="InterPro" id="IPR050250">
    <property type="entry name" value="Macrolide_Exporter_MacB"/>
</dbReference>
<dbReference type="InterPro" id="IPR003838">
    <property type="entry name" value="ABC3_permease_C"/>
</dbReference>
<sequence length="865" mass="96636">MKPPRWANWLLETFGHPDTKEEVQGDLFELYAYWVARVGERKARWRYIRSVLKLLRPLAKRKPVVDYSTPFYLHPDMLRNYVKIAWRNLIRNKAFSAINISGLALGMAASLLIFLWIQDELSVGTQYTNGSNLYRVMENEIADGRIVTDEDTPGILTDELKKQFPEVVHAAGLSSKEGHILTVGNTIARQTGCYAGSDWFKMYSIQLLAGTPDVALNAPNNLAISRKLAETYFGDAQSALGKSIRFDNATDYQVTAVFENLPHNSLDKYEFLLNWDNYLKHNPWLTVWENGGPDTRLELRPDADPAKVNAKLKTFLKGRNKDISATFNIELFLQPETEAYLYSNFKNGQRDGGRIEYVRLFIIVAVFLLLIAGINFMNLATARSAKRAREVGVRKVVGAERSSLIGQFMGEALLLTIIALELAVALVSLLLPVFNQLTDKQLTLPFNQPFFWLLLTGLLLVTGGLAGSYPALFLSSLNPVRILKGTLRFSAGAQLFRRGLVVFQFVLSMLMIVGTVVVYRQLQYIQTKNLGYDRENLISIPGVGEVAGKYPTFKQELLQLPGIQSVTHMMTSPLENGNTTDGVHWEGKDPTLAIQFNNTVVGYDFAKTFKVKLLQGRDFSPAFGTDSSNYLINQAAAKRIGYKDPVGQPLTFGNQPGKIVGVMEDFHFQSLHVAIRPLIIRLGEAWWPNNILVRTQPGQTKQALASIEALCRKLNSRLPFSYSFVDADYQKLYKSETVVGTLSTIFACLAIFIACLGLFGLAAFTAEQRTKEIGVRKVLGASVASIVALLSTDFLKLIMIAVVTASPIAWYVMNRWLQNFAYKIDISWWVFALAGLLAIGIALLTISFQSIKAALMNPVKSLRSE</sequence>
<organism evidence="9 10">
    <name type="scientific">Spirosoma endophyticum</name>
    <dbReference type="NCBI Taxonomy" id="662367"/>
    <lineage>
        <taxon>Bacteria</taxon>
        <taxon>Pseudomonadati</taxon>
        <taxon>Bacteroidota</taxon>
        <taxon>Cytophagia</taxon>
        <taxon>Cytophagales</taxon>
        <taxon>Cytophagaceae</taxon>
        <taxon>Spirosoma</taxon>
    </lineage>
</organism>
<dbReference type="Proteomes" id="UP000198598">
    <property type="component" value="Unassembled WGS sequence"/>
</dbReference>
<dbReference type="PANTHER" id="PTHR30572:SF18">
    <property type="entry name" value="ABC-TYPE MACROLIDE FAMILY EXPORT SYSTEM PERMEASE COMPONENT 2"/>
    <property type="match status" value="1"/>
</dbReference>
<evidence type="ECO:0000313" key="10">
    <source>
        <dbReference type="Proteomes" id="UP000198598"/>
    </source>
</evidence>
<dbReference type="PANTHER" id="PTHR30572">
    <property type="entry name" value="MEMBRANE COMPONENT OF TRANSPORTER-RELATED"/>
    <property type="match status" value="1"/>
</dbReference>
<feature type="transmembrane region" description="Helical" evidence="6">
    <location>
        <begin position="744"/>
        <end position="766"/>
    </location>
</feature>
<evidence type="ECO:0000256" key="2">
    <source>
        <dbReference type="ARBA" id="ARBA00022475"/>
    </source>
</evidence>
<evidence type="ECO:0000256" key="4">
    <source>
        <dbReference type="ARBA" id="ARBA00022989"/>
    </source>
</evidence>
<feature type="domain" description="MacB-like periplasmic core" evidence="8">
    <location>
        <begin position="96"/>
        <end position="314"/>
    </location>
</feature>
<dbReference type="InterPro" id="IPR025857">
    <property type="entry name" value="MacB_PCD"/>
</dbReference>
<feature type="transmembrane region" description="Helical" evidence="6">
    <location>
        <begin position="495"/>
        <end position="519"/>
    </location>
</feature>
<dbReference type="AlphaFoldDB" id="A0A1I1VCN2"/>
<keyword evidence="3 6" id="KW-0812">Transmembrane</keyword>
<evidence type="ECO:0000259" key="8">
    <source>
        <dbReference type="Pfam" id="PF12704"/>
    </source>
</evidence>
<dbReference type="EMBL" id="FOLQ01000007">
    <property type="protein sequence ID" value="SFD80792.1"/>
    <property type="molecule type" value="Genomic_DNA"/>
</dbReference>
<name>A0A1I1VCN2_9BACT</name>
<dbReference type="RefSeq" id="WP_218160584.1">
    <property type="nucleotide sequence ID" value="NZ_FOLQ01000007.1"/>
</dbReference>
<feature type="transmembrane region" description="Helical" evidence="6">
    <location>
        <begin position="826"/>
        <end position="846"/>
    </location>
</feature>
<dbReference type="Pfam" id="PF12704">
    <property type="entry name" value="MacB_PCD"/>
    <property type="match status" value="2"/>
</dbReference>
<feature type="transmembrane region" description="Helical" evidence="6">
    <location>
        <begin position="97"/>
        <end position="117"/>
    </location>
</feature>
<feature type="transmembrane region" description="Helical" evidence="6">
    <location>
        <begin position="412"/>
        <end position="431"/>
    </location>
</feature>
<reference evidence="9 10" key="1">
    <citation type="submission" date="2016-10" db="EMBL/GenBank/DDBJ databases">
        <authorList>
            <person name="de Groot N.N."/>
        </authorList>
    </citation>
    <scope>NUCLEOTIDE SEQUENCE [LARGE SCALE GENOMIC DNA]</scope>
    <source>
        <strain evidence="9 10">DSM 26130</strain>
    </source>
</reference>
<feature type="domain" description="MacB-like periplasmic core" evidence="8">
    <location>
        <begin position="506"/>
        <end position="708"/>
    </location>
</feature>
<feature type="transmembrane region" description="Helical" evidence="6">
    <location>
        <begin position="778"/>
        <end position="806"/>
    </location>
</feature>
<evidence type="ECO:0000256" key="1">
    <source>
        <dbReference type="ARBA" id="ARBA00004651"/>
    </source>
</evidence>
<evidence type="ECO:0000259" key="7">
    <source>
        <dbReference type="Pfam" id="PF02687"/>
    </source>
</evidence>
<evidence type="ECO:0000256" key="3">
    <source>
        <dbReference type="ARBA" id="ARBA00022692"/>
    </source>
</evidence>
<feature type="transmembrane region" description="Helical" evidence="6">
    <location>
        <begin position="451"/>
        <end position="474"/>
    </location>
</feature>
<keyword evidence="10" id="KW-1185">Reference proteome</keyword>